<dbReference type="EMBL" id="CP000529">
    <property type="protein sequence ID" value="ABM39298.1"/>
    <property type="molecule type" value="Genomic_DNA"/>
</dbReference>
<proteinExistence type="predicted"/>
<gene>
    <name evidence="1" type="ordered locus">Pnap_4006</name>
</gene>
<dbReference type="eggNOG" id="ENOG502ZSCI">
    <property type="taxonomic scope" value="Bacteria"/>
</dbReference>
<dbReference type="OrthoDB" id="8909560at2"/>
<evidence type="ECO:0000313" key="1">
    <source>
        <dbReference type="EMBL" id="ABM39298.1"/>
    </source>
</evidence>
<name>A1VUH0_POLNA</name>
<dbReference type="RefSeq" id="WP_011803364.1">
    <property type="nucleotide sequence ID" value="NC_008781.1"/>
</dbReference>
<keyword evidence="2" id="KW-1185">Reference proteome</keyword>
<evidence type="ECO:0000313" key="2">
    <source>
        <dbReference type="Proteomes" id="UP000000644"/>
    </source>
</evidence>
<dbReference type="AlphaFoldDB" id="A1VUH0"/>
<sequence length="78" mass="8220">MNPLTLHRVNDQVVRVLTSQGECVGNLKLIGSVWKFKALGHDADGQLVPGGGPLTGRHNMTFAVLDEAAVSAALLAWG</sequence>
<dbReference type="KEGG" id="pna:Pnap_4006"/>
<protein>
    <submittedName>
        <fullName evidence="1">Uncharacterized protein</fullName>
    </submittedName>
</protein>
<organism evidence="1 2">
    <name type="scientific">Polaromonas naphthalenivorans (strain CJ2)</name>
    <dbReference type="NCBI Taxonomy" id="365044"/>
    <lineage>
        <taxon>Bacteria</taxon>
        <taxon>Pseudomonadati</taxon>
        <taxon>Pseudomonadota</taxon>
        <taxon>Betaproteobacteria</taxon>
        <taxon>Burkholderiales</taxon>
        <taxon>Comamonadaceae</taxon>
        <taxon>Polaromonas</taxon>
    </lineage>
</organism>
<dbReference type="Proteomes" id="UP000000644">
    <property type="component" value="Chromosome"/>
</dbReference>
<accession>A1VUH0</accession>
<reference evidence="2" key="1">
    <citation type="journal article" date="2009" name="Environ. Microbiol.">
        <title>The genome of Polaromonas naphthalenivorans strain CJ2, isolated from coal tar-contaminated sediment, reveals physiological and metabolic versatility and evolution through extensive horizontal gene transfer.</title>
        <authorList>
            <person name="Yagi J.M."/>
            <person name="Sims D."/>
            <person name="Brettin T."/>
            <person name="Bruce D."/>
            <person name="Madsen E.L."/>
        </authorList>
    </citation>
    <scope>NUCLEOTIDE SEQUENCE [LARGE SCALE GENOMIC DNA]</scope>
    <source>
        <strain evidence="2">CJ2</strain>
    </source>
</reference>
<dbReference type="HOGENOM" id="CLU_184196_0_0_4"/>